<organism evidence="2">
    <name type="scientific">bioreactor metagenome</name>
    <dbReference type="NCBI Taxonomy" id="1076179"/>
    <lineage>
        <taxon>unclassified sequences</taxon>
        <taxon>metagenomes</taxon>
        <taxon>ecological metagenomes</taxon>
    </lineage>
</organism>
<feature type="transmembrane region" description="Helical" evidence="1">
    <location>
        <begin position="59"/>
        <end position="78"/>
    </location>
</feature>
<reference evidence="2" key="1">
    <citation type="submission" date="2019-08" db="EMBL/GenBank/DDBJ databases">
        <authorList>
            <person name="Kucharzyk K."/>
            <person name="Murdoch R.W."/>
            <person name="Higgins S."/>
            <person name="Loffler F."/>
        </authorList>
    </citation>
    <scope>NUCLEOTIDE SEQUENCE</scope>
</reference>
<gene>
    <name evidence="2" type="ORF">SDC9_167010</name>
</gene>
<feature type="transmembrane region" description="Helical" evidence="1">
    <location>
        <begin position="84"/>
        <end position="104"/>
    </location>
</feature>
<dbReference type="AlphaFoldDB" id="A0A645FYK9"/>
<protein>
    <submittedName>
        <fullName evidence="2">Uncharacterized protein</fullName>
    </submittedName>
</protein>
<proteinExistence type="predicted"/>
<evidence type="ECO:0000256" key="1">
    <source>
        <dbReference type="SAM" id="Phobius"/>
    </source>
</evidence>
<name>A0A645FYK9_9ZZZZ</name>
<comment type="caution">
    <text evidence="2">The sequence shown here is derived from an EMBL/GenBank/DDBJ whole genome shotgun (WGS) entry which is preliminary data.</text>
</comment>
<keyword evidence="1" id="KW-0812">Transmembrane</keyword>
<keyword evidence="1" id="KW-0472">Membrane</keyword>
<accession>A0A645FYK9</accession>
<dbReference type="EMBL" id="VSSQ01067230">
    <property type="protein sequence ID" value="MPN19638.1"/>
    <property type="molecule type" value="Genomic_DNA"/>
</dbReference>
<keyword evidence="1" id="KW-1133">Transmembrane helix</keyword>
<sequence length="113" mass="13003">MNALSIELTNFFMLNEVWMVFHSVIELLIFYKLFDAAIEHFNNTDSFDLAEETIKKLKTYIIVTVIGTIFLNFSYAFTIAYLNAIVGIAFLILHIYLMTTVNGFKKHYMDGGA</sequence>
<evidence type="ECO:0000313" key="2">
    <source>
        <dbReference type="EMBL" id="MPN19638.1"/>
    </source>
</evidence>